<dbReference type="Gene3D" id="3.30.160.390">
    <property type="entry name" value="Integrase, DNA-binding domain"/>
    <property type="match status" value="1"/>
</dbReference>
<dbReference type="PANTHER" id="PTHR30629">
    <property type="entry name" value="PROPHAGE INTEGRASE"/>
    <property type="match status" value="1"/>
</dbReference>
<dbReference type="Gene3D" id="1.10.443.10">
    <property type="entry name" value="Intergrase catalytic core"/>
    <property type="match status" value="1"/>
</dbReference>
<comment type="similarity">
    <text evidence="1">Belongs to the 'phage' integrase family.</text>
</comment>
<dbReference type="Pfam" id="PF13356">
    <property type="entry name" value="Arm-DNA-bind_3"/>
    <property type="match status" value="1"/>
</dbReference>
<dbReference type="SUPFAM" id="SSF56349">
    <property type="entry name" value="DNA breaking-rejoining enzymes"/>
    <property type="match status" value="1"/>
</dbReference>
<evidence type="ECO:0000259" key="4">
    <source>
        <dbReference type="Pfam" id="PF13356"/>
    </source>
</evidence>
<keyword evidence="3" id="KW-0233">DNA recombination</keyword>
<dbReference type="InterPro" id="IPR013762">
    <property type="entry name" value="Integrase-like_cat_sf"/>
</dbReference>
<evidence type="ECO:0000313" key="6">
    <source>
        <dbReference type="Proteomes" id="UP000613160"/>
    </source>
</evidence>
<name>A0A916Y486_9HYPH</name>
<dbReference type="InterPro" id="IPR050808">
    <property type="entry name" value="Phage_Integrase"/>
</dbReference>
<dbReference type="PANTHER" id="PTHR30629:SF2">
    <property type="entry name" value="PROPHAGE INTEGRASE INTS-RELATED"/>
    <property type="match status" value="1"/>
</dbReference>
<dbReference type="InterPro" id="IPR011010">
    <property type="entry name" value="DNA_brk_join_enz"/>
</dbReference>
<feature type="domain" description="Integrase DNA-binding" evidence="4">
    <location>
        <begin position="5"/>
        <end position="87"/>
    </location>
</feature>
<keyword evidence="2" id="KW-0229">DNA integration</keyword>
<evidence type="ECO:0000256" key="1">
    <source>
        <dbReference type="ARBA" id="ARBA00008857"/>
    </source>
</evidence>
<evidence type="ECO:0000313" key="5">
    <source>
        <dbReference type="EMBL" id="GGD28964.1"/>
    </source>
</evidence>
<dbReference type="InterPro" id="IPR025166">
    <property type="entry name" value="Integrase_DNA_bind_dom"/>
</dbReference>
<dbReference type="EMBL" id="BMJJ01000009">
    <property type="protein sequence ID" value="GGD28964.1"/>
    <property type="molecule type" value="Genomic_DNA"/>
</dbReference>
<dbReference type="Proteomes" id="UP000613160">
    <property type="component" value="Unassembled WGS sequence"/>
</dbReference>
<evidence type="ECO:0000256" key="2">
    <source>
        <dbReference type="ARBA" id="ARBA00022908"/>
    </source>
</evidence>
<reference evidence="5" key="2">
    <citation type="submission" date="2020-09" db="EMBL/GenBank/DDBJ databases">
        <authorList>
            <person name="Sun Q."/>
            <person name="Zhou Y."/>
        </authorList>
    </citation>
    <scope>NUCLEOTIDE SEQUENCE</scope>
    <source>
        <strain evidence="5">CGMCC 1.15493</strain>
    </source>
</reference>
<evidence type="ECO:0000256" key="3">
    <source>
        <dbReference type="ARBA" id="ARBA00023172"/>
    </source>
</evidence>
<reference evidence="5" key="1">
    <citation type="journal article" date="2014" name="Int. J. Syst. Evol. Microbiol.">
        <title>Complete genome sequence of Corynebacterium casei LMG S-19264T (=DSM 44701T), isolated from a smear-ripened cheese.</title>
        <authorList>
            <consortium name="US DOE Joint Genome Institute (JGI-PGF)"/>
            <person name="Walter F."/>
            <person name="Albersmeier A."/>
            <person name="Kalinowski J."/>
            <person name="Ruckert C."/>
        </authorList>
    </citation>
    <scope>NUCLEOTIDE SEQUENCE</scope>
    <source>
        <strain evidence="5">CGMCC 1.15493</strain>
    </source>
</reference>
<dbReference type="GO" id="GO:0003677">
    <property type="term" value="F:DNA binding"/>
    <property type="evidence" value="ECO:0007669"/>
    <property type="project" value="InterPro"/>
</dbReference>
<dbReference type="InterPro" id="IPR038488">
    <property type="entry name" value="Integrase_DNA-bd_sf"/>
</dbReference>
<sequence>MPEKLTVSSIEKHARSGRRAEIADTSAPGLVLRSNVSSSTFVFRWTDQREKRRLVLGTVDGLPLADARAIAHKAADLVRQGFDPDDEWLRQTRTPQAVAPVKRVTWTWTEAREAYLLEIGGPNGLKAATVDDYRKALYHRAFKRFERRFVCDLTDEDLSEALAGYQREQKGKAAEGLRRRVRPFWTYLQRMDIRRKSGVTRRLQIDLPAHRSTAKTNVRWPHPADVAALFAKAIEGELGYASRAVVLLCLTAQRRATVVSASPTDVRDGVWHIPPVHRKTAEKRGDTRIHALPWPPEVAVGNHDSFVFPADRPRKAGDPLPHMAASTLTHALRDAGVGFSPHDIRRSFTTTMRILGFAADPALVLDHNEGPRSTMDAHYDSYRDLPRKREMLDVWREYLTGSKAMSDEVWYEHTGQKRIKKTTKA</sequence>
<gene>
    <name evidence="5" type="ORF">GCM10011335_35140</name>
</gene>
<dbReference type="AlphaFoldDB" id="A0A916Y486"/>
<accession>A0A916Y486</accession>
<dbReference type="GO" id="GO:0006310">
    <property type="term" value="P:DNA recombination"/>
    <property type="evidence" value="ECO:0007669"/>
    <property type="project" value="UniProtKB-KW"/>
</dbReference>
<comment type="caution">
    <text evidence="5">The sequence shown here is derived from an EMBL/GenBank/DDBJ whole genome shotgun (WGS) entry which is preliminary data.</text>
</comment>
<protein>
    <recommendedName>
        <fullName evidence="4">Integrase DNA-binding domain-containing protein</fullName>
    </recommendedName>
</protein>
<dbReference type="GO" id="GO:0015074">
    <property type="term" value="P:DNA integration"/>
    <property type="evidence" value="ECO:0007669"/>
    <property type="project" value="UniProtKB-KW"/>
</dbReference>
<organism evidence="5 6">
    <name type="scientific">Aureimonas glaciei</name>
    <dbReference type="NCBI Taxonomy" id="1776957"/>
    <lineage>
        <taxon>Bacteria</taxon>
        <taxon>Pseudomonadati</taxon>
        <taxon>Pseudomonadota</taxon>
        <taxon>Alphaproteobacteria</taxon>
        <taxon>Hyphomicrobiales</taxon>
        <taxon>Aurantimonadaceae</taxon>
        <taxon>Aureimonas</taxon>
    </lineage>
</organism>
<proteinExistence type="inferred from homology"/>
<keyword evidence="6" id="KW-1185">Reference proteome</keyword>